<organism evidence="2">
    <name type="scientific">Anopheles sinensis</name>
    <name type="common">Mosquito</name>
    <dbReference type="NCBI Taxonomy" id="74873"/>
    <lineage>
        <taxon>Eukaryota</taxon>
        <taxon>Metazoa</taxon>
        <taxon>Ecdysozoa</taxon>
        <taxon>Arthropoda</taxon>
        <taxon>Hexapoda</taxon>
        <taxon>Insecta</taxon>
        <taxon>Pterygota</taxon>
        <taxon>Neoptera</taxon>
        <taxon>Endopterygota</taxon>
        <taxon>Diptera</taxon>
        <taxon>Nematocera</taxon>
        <taxon>Culicoidea</taxon>
        <taxon>Culicidae</taxon>
        <taxon>Anophelinae</taxon>
        <taxon>Anopheles</taxon>
    </lineage>
</organism>
<gene>
    <name evidence="2" type="ORF">ZHAS_00017089</name>
</gene>
<evidence type="ECO:0000313" key="3">
    <source>
        <dbReference type="EnsemblMetazoa" id="ASIC017089-PA"/>
    </source>
</evidence>
<accession>A0A084WFT0</accession>
<dbReference type="EMBL" id="ATLV01023392">
    <property type="status" value="NOT_ANNOTATED_CDS"/>
    <property type="molecule type" value="Genomic_DNA"/>
</dbReference>
<dbReference type="Proteomes" id="UP000030765">
    <property type="component" value="Unassembled WGS sequence"/>
</dbReference>
<sequence length="64" mass="6535">MTNGSQPGSRNTDGPGLAGDNEPQQRKAQSKPHCPNGMIYPGLDGKGEGEGGSQEVVPAGQRST</sequence>
<feature type="compositionally biased region" description="Polar residues" evidence="1">
    <location>
        <begin position="1"/>
        <end position="12"/>
    </location>
</feature>
<protein>
    <submittedName>
        <fullName evidence="2 3">Short-chain dehydrogenase/reductase SDR</fullName>
    </submittedName>
</protein>
<dbReference type="EMBL" id="KE525342">
    <property type="protein sequence ID" value="KFB49074.1"/>
    <property type="molecule type" value="Genomic_DNA"/>
</dbReference>
<evidence type="ECO:0000313" key="2">
    <source>
        <dbReference type="EMBL" id="KFB49074.1"/>
    </source>
</evidence>
<dbReference type="AlphaFoldDB" id="A0A084WFT0"/>
<proteinExistence type="predicted"/>
<evidence type="ECO:0000256" key="1">
    <source>
        <dbReference type="SAM" id="MobiDB-lite"/>
    </source>
</evidence>
<reference evidence="2 4" key="1">
    <citation type="journal article" date="2014" name="BMC Genomics">
        <title>Genome sequence of Anopheles sinensis provides insight into genetics basis of mosquito competence for malaria parasites.</title>
        <authorList>
            <person name="Zhou D."/>
            <person name="Zhang D."/>
            <person name="Ding G."/>
            <person name="Shi L."/>
            <person name="Hou Q."/>
            <person name="Ye Y."/>
            <person name="Xu Y."/>
            <person name="Zhou H."/>
            <person name="Xiong C."/>
            <person name="Li S."/>
            <person name="Yu J."/>
            <person name="Hong S."/>
            <person name="Yu X."/>
            <person name="Zou P."/>
            <person name="Chen C."/>
            <person name="Chang X."/>
            <person name="Wang W."/>
            <person name="Lv Y."/>
            <person name="Sun Y."/>
            <person name="Ma L."/>
            <person name="Shen B."/>
            <person name="Zhu C."/>
        </authorList>
    </citation>
    <scope>NUCLEOTIDE SEQUENCE [LARGE SCALE GENOMIC DNA]</scope>
</reference>
<evidence type="ECO:0000313" key="4">
    <source>
        <dbReference type="Proteomes" id="UP000030765"/>
    </source>
</evidence>
<feature type="region of interest" description="Disordered" evidence="1">
    <location>
        <begin position="1"/>
        <end position="64"/>
    </location>
</feature>
<reference evidence="3" key="2">
    <citation type="submission" date="2020-05" db="UniProtKB">
        <authorList>
            <consortium name="EnsemblMetazoa"/>
        </authorList>
    </citation>
    <scope>IDENTIFICATION</scope>
</reference>
<name>A0A084WFT0_ANOSI</name>
<keyword evidence="4" id="KW-1185">Reference proteome</keyword>
<dbReference type="VEuPathDB" id="VectorBase:ASIC017089"/>
<dbReference type="EnsemblMetazoa" id="ASIC017089-RA">
    <property type="protein sequence ID" value="ASIC017089-PA"/>
    <property type="gene ID" value="ASIC017089"/>
</dbReference>